<evidence type="ECO:0000256" key="3">
    <source>
        <dbReference type="ARBA" id="ARBA00006171"/>
    </source>
</evidence>
<evidence type="ECO:0000256" key="2">
    <source>
        <dbReference type="ARBA" id="ARBA00004818"/>
    </source>
</evidence>
<gene>
    <name evidence="5" type="ORF">IC234_17050</name>
</gene>
<dbReference type="InterPro" id="IPR036412">
    <property type="entry name" value="HAD-like_sf"/>
</dbReference>
<dbReference type="SFLD" id="SFLDS00003">
    <property type="entry name" value="Haloacid_Dehalogenase"/>
    <property type="match status" value="1"/>
</dbReference>
<protein>
    <recommendedName>
        <fullName evidence="4">phosphoglycolate phosphatase</fullName>
        <ecNumber evidence="4">3.1.3.18</ecNumber>
    </recommendedName>
</protein>
<dbReference type="PANTHER" id="PTHR43434:SF1">
    <property type="entry name" value="PHOSPHOGLYCOLATE PHOSPHATASE"/>
    <property type="match status" value="1"/>
</dbReference>
<dbReference type="RefSeq" id="WP_190926941.1">
    <property type="nucleotide sequence ID" value="NZ_JACXAC010000005.1"/>
</dbReference>
<keyword evidence="5" id="KW-0378">Hydrolase</keyword>
<dbReference type="InterPro" id="IPR023198">
    <property type="entry name" value="PGP-like_dom2"/>
</dbReference>
<evidence type="ECO:0000256" key="1">
    <source>
        <dbReference type="ARBA" id="ARBA00000830"/>
    </source>
</evidence>
<accession>A0ABR8K0H5</accession>
<name>A0ABR8K0H5_9BACT</name>
<dbReference type="InterPro" id="IPR050155">
    <property type="entry name" value="HAD-like_hydrolase_sf"/>
</dbReference>
<dbReference type="Proteomes" id="UP000606003">
    <property type="component" value="Unassembled WGS sequence"/>
</dbReference>
<proteinExistence type="inferred from homology"/>
<dbReference type="InterPro" id="IPR041492">
    <property type="entry name" value="HAD_2"/>
</dbReference>
<comment type="similarity">
    <text evidence="3">Belongs to the HAD-like hydrolase superfamily. CbbY/CbbZ/Gph/YieH family.</text>
</comment>
<organism evidence="5 6">
    <name type="scientific">Hymenobacter armeniacus</name>
    <dbReference type="NCBI Taxonomy" id="2771358"/>
    <lineage>
        <taxon>Bacteria</taxon>
        <taxon>Pseudomonadati</taxon>
        <taxon>Bacteroidota</taxon>
        <taxon>Cytophagia</taxon>
        <taxon>Cytophagales</taxon>
        <taxon>Hymenobacteraceae</taxon>
        <taxon>Hymenobacter</taxon>
    </lineage>
</organism>
<dbReference type="Gene3D" id="1.10.150.240">
    <property type="entry name" value="Putative phosphatase, domain 2"/>
    <property type="match status" value="1"/>
</dbReference>
<comment type="catalytic activity">
    <reaction evidence="1">
        <text>2-phosphoglycolate + H2O = glycolate + phosphate</text>
        <dbReference type="Rhea" id="RHEA:14369"/>
        <dbReference type="ChEBI" id="CHEBI:15377"/>
        <dbReference type="ChEBI" id="CHEBI:29805"/>
        <dbReference type="ChEBI" id="CHEBI:43474"/>
        <dbReference type="ChEBI" id="CHEBI:58033"/>
        <dbReference type="EC" id="3.1.3.18"/>
    </reaction>
</comment>
<dbReference type="Gene3D" id="3.40.50.1000">
    <property type="entry name" value="HAD superfamily/HAD-like"/>
    <property type="match status" value="1"/>
</dbReference>
<evidence type="ECO:0000313" key="6">
    <source>
        <dbReference type="Proteomes" id="UP000606003"/>
    </source>
</evidence>
<evidence type="ECO:0000313" key="5">
    <source>
        <dbReference type="EMBL" id="MBD2723839.1"/>
    </source>
</evidence>
<dbReference type="GO" id="GO:0016787">
    <property type="term" value="F:hydrolase activity"/>
    <property type="evidence" value="ECO:0007669"/>
    <property type="project" value="UniProtKB-KW"/>
</dbReference>
<reference evidence="5 6" key="1">
    <citation type="submission" date="2020-09" db="EMBL/GenBank/DDBJ databases">
        <authorList>
            <person name="Kim M.K."/>
        </authorList>
    </citation>
    <scope>NUCLEOTIDE SEQUENCE [LARGE SCALE GENOMIC DNA]</scope>
    <source>
        <strain evidence="5 6">BT189</strain>
    </source>
</reference>
<dbReference type="InterPro" id="IPR023214">
    <property type="entry name" value="HAD_sf"/>
</dbReference>
<comment type="caution">
    <text evidence="5">The sequence shown here is derived from an EMBL/GenBank/DDBJ whole genome shotgun (WGS) entry which is preliminary data.</text>
</comment>
<dbReference type="Pfam" id="PF13419">
    <property type="entry name" value="HAD_2"/>
    <property type="match status" value="1"/>
</dbReference>
<dbReference type="EMBL" id="JACXAC010000005">
    <property type="protein sequence ID" value="MBD2723839.1"/>
    <property type="molecule type" value="Genomic_DNA"/>
</dbReference>
<comment type="pathway">
    <text evidence="2">Organic acid metabolism; glycolate biosynthesis; glycolate from 2-phosphoglycolate: step 1/1.</text>
</comment>
<evidence type="ECO:0000256" key="4">
    <source>
        <dbReference type="ARBA" id="ARBA00013078"/>
    </source>
</evidence>
<keyword evidence="6" id="KW-1185">Reference proteome</keyword>
<dbReference type="PANTHER" id="PTHR43434">
    <property type="entry name" value="PHOSPHOGLYCOLATE PHOSPHATASE"/>
    <property type="match status" value="1"/>
</dbReference>
<dbReference type="SUPFAM" id="SSF56784">
    <property type="entry name" value="HAD-like"/>
    <property type="match status" value="1"/>
</dbReference>
<dbReference type="EC" id="3.1.3.18" evidence="4"/>
<sequence length="212" mass="23270">MPSQFDSVIFDLDGTLWDASEAITRAFQAARGSVDYIENDVTLAQVQAVTGQPYTVVYERLFPKLPADKLDEYRALCARHELAAATDHGGTPYPGLAEALRYLRGRGYRLFIVSNCQLGYVEAFFKHSGLGEFFEGHQCYGTKLLSKAENIREVVAEYGLQAPVYVGDTPGDLAASQGAGVPFIFATYGFGQLTEAEAPTRIDRLADLQELL</sequence>
<dbReference type="SFLD" id="SFLDG01129">
    <property type="entry name" value="C1.5:_HAD__Beta-PGM__Phosphata"/>
    <property type="match status" value="1"/>
</dbReference>